<dbReference type="RefSeq" id="WP_152211484.1">
    <property type="nucleotide sequence ID" value="NZ_WFLN01000004.1"/>
</dbReference>
<evidence type="ECO:0000313" key="1">
    <source>
        <dbReference type="EMBL" id="KAB8033398.1"/>
    </source>
</evidence>
<comment type="caution">
    <text evidence="1">The sequence shown here is derived from an EMBL/GenBank/DDBJ whole genome shotgun (WGS) entry which is preliminary data.</text>
</comment>
<organism evidence="1 2">
    <name type="scientific">Fluviispira multicolorata</name>
    <dbReference type="NCBI Taxonomy" id="2654512"/>
    <lineage>
        <taxon>Bacteria</taxon>
        <taxon>Pseudomonadati</taxon>
        <taxon>Bdellovibrionota</taxon>
        <taxon>Oligoflexia</taxon>
        <taxon>Silvanigrellales</taxon>
        <taxon>Silvanigrellaceae</taxon>
        <taxon>Fluviispira</taxon>
    </lineage>
</organism>
<keyword evidence="2" id="KW-1185">Reference proteome</keyword>
<sequence>MDLKRIILLIVLIFSWQNSFALGSNSDLDILTGIGITRYNENSDDLSPISNAALTGINLNGTLLFPINNGQFWAPVFGGGMTFSALFGKENIGTYNSSTVFMSSLFLIANGGLKFGSTPSFSLYTLVNLGYSLYDKHSAEIETIFSTYHVDTEIKNHYLYGINIIGMFEKSKNFNMGGGFIFNRHSMRYNSFILLGKEPTNIGIDTTFDEYSFNFLISFNF</sequence>
<name>A0A833N2Z5_9BACT</name>
<dbReference type="AlphaFoldDB" id="A0A833N2Z5"/>
<protein>
    <recommendedName>
        <fullName evidence="3">Outer membrane protein beta-barrel domain-containing protein</fullName>
    </recommendedName>
</protein>
<evidence type="ECO:0000313" key="2">
    <source>
        <dbReference type="Proteomes" id="UP000442694"/>
    </source>
</evidence>
<gene>
    <name evidence="1" type="ORF">GCL57_01475</name>
</gene>
<evidence type="ECO:0008006" key="3">
    <source>
        <dbReference type="Google" id="ProtNLM"/>
    </source>
</evidence>
<accession>A0A833N2Z5</accession>
<reference evidence="1 2" key="1">
    <citation type="submission" date="2019-10" db="EMBL/GenBank/DDBJ databases">
        <title>New genus of Silvanigrellaceae.</title>
        <authorList>
            <person name="Pitt A."/>
            <person name="Hahn M.W."/>
        </authorList>
    </citation>
    <scope>NUCLEOTIDE SEQUENCE [LARGE SCALE GENOMIC DNA]</scope>
    <source>
        <strain evidence="1 2">33A1-SZDP</strain>
    </source>
</reference>
<dbReference type="Proteomes" id="UP000442694">
    <property type="component" value="Unassembled WGS sequence"/>
</dbReference>
<dbReference type="EMBL" id="WFLN01000004">
    <property type="protein sequence ID" value="KAB8033398.1"/>
    <property type="molecule type" value="Genomic_DNA"/>
</dbReference>
<proteinExistence type="predicted"/>